<comment type="caution">
    <text evidence="2">The sequence shown here is derived from an EMBL/GenBank/DDBJ whole genome shotgun (WGS) entry which is preliminary data.</text>
</comment>
<gene>
    <name evidence="2" type="ORF">TWF730_005605</name>
</gene>
<proteinExistence type="predicted"/>
<evidence type="ECO:0000313" key="3">
    <source>
        <dbReference type="Proteomes" id="UP001373714"/>
    </source>
</evidence>
<dbReference type="Pfam" id="PF24968">
    <property type="entry name" value="DUF7770"/>
    <property type="match status" value="1"/>
</dbReference>
<reference evidence="2 3" key="1">
    <citation type="submission" date="2019-10" db="EMBL/GenBank/DDBJ databases">
        <authorList>
            <person name="Palmer J.M."/>
        </authorList>
    </citation>
    <scope>NUCLEOTIDE SEQUENCE [LARGE SCALE GENOMIC DNA]</scope>
    <source>
        <strain evidence="2 3">TWF730</strain>
    </source>
</reference>
<organism evidence="2 3">
    <name type="scientific">Orbilia blumenaviensis</name>
    <dbReference type="NCBI Taxonomy" id="1796055"/>
    <lineage>
        <taxon>Eukaryota</taxon>
        <taxon>Fungi</taxon>
        <taxon>Dikarya</taxon>
        <taxon>Ascomycota</taxon>
        <taxon>Pezizomycotina</taxon>
        <taxon>Orbiliomycetes</taxon>
        <taxon>Orbiliales</taxon>
        <taxon>Orbiliaceae</taxon>
        <taxon>Orbilia</taxon>
    </lineage>
</organism>
<name>A0AAV9VL46_9PEZI</name>
<feature type="domain" description="DUF7770" evidence="1">
    <location>
        <begin position="19"/>
        <end position="185"/>
    </location>
</feature>
<dbReference type="Proteomes" id="UP001373714">
    <property type="component" value="Unassembled WGS sequence"/>
</dbReference>
<evidence type="ECO:0000259" key="1">
    <source>
        <dbReference type="Pfam" id="PF24968"/>
    </source>
</evidence>
<sequence>MSESRLARVPENSRVATLRVIAHSTRVRNSAEPGRYLNHWVIYLHTERGQVVRINMRMKNSTEWPYELIPGVDYGVPGFLEITAYERFAVTPTMVKSWDAPMLGRPRVKDFINNLVSNKRQLYTMSKCGAGCRYWIYTVMSDFAEAMFIGEQSVPFMHERLMRWYEGTIDNVTQGPLRTMPQGRFWEHNDWDREMRRYDPRLPNSDMRSYWVDPDSD</sequence>
<dbReference type="AlphaFoldDB" id="A0AAV9VL46"/>
<dbReference type="InterPro" id="IPR056672">
    <property type="entry name" value="DUF7770"/>
</dbReference>
<accession>A0AAV9VL46</accession>
<protein>
    <recommendedName>
        <fullName evidence="1">DUF7770 domain-containing protein</fullName>
    </recommendedName>
</protein>
<keyword evidence="3" id="KW-1185">Reference proteome</keyword>
<evidence type="ECO:0000313" key="2">
    <source>
        <dbReference type="EMBL" id="KAK6361896.1"/>
    </source>
</evidence>
<dbReference type="EMBL" id="JAVHNS010000002">
    <property type="protein sequence ID" value="KAK6361896.1"/>
    <property type="molecule type" value="Genomic_DNA"/>
</dbReference>